<dbReference type="PANTHER" id="PTHR11661">
    <property type="entry name" value="60S RIBOSOMAL PROTEIN L12"/>
    <property type="match status" value="1"/>
</dbReference>
<organism evidence="13 14">
    <name type="scientific">Ereboglobus luteus</name>
    <dbReference type="NCBI Taxonomy" id="1796921"/>
    <lineage>
        <taxon>Bacteria</taxon>
        <taxon>Pseudomonadati</taxon>
        <taxon>Verrucomicrobiota</taxon>
        <taxon>Opitutia</taxon>
        <taxon>Opitutales</taxon>
        <taxon>Opitutaceae</taxon>
        <taxon>Ereboglobus</taxon>
    </lineage>
</organism>
<gene>
    <name evidence="8 13" type="primary">rplK</name>
    <name evidence="13" type="ORF">CKA38_06845</name>
</gene>
<evidence type="ECO:0000256" key="10">
    <source>
        <dbReference type="RuleBase" id="RU003979"/>
    </source>
</evidence>
<dbReference type="PROSITE" id="PS00359">
    <property type="entry name" value="RIBOSOMAL_L11"/>
    <property type="match status" value="1"/>
</dbReference>
<dbReference type="Gene3D" id="3.30.1550.10">
    <property type="entry name" value="Ribosomal protein L11/L12, N-terminal domain"/>
    <property type="match status" value="1"/>
</dbReference>
<keyword evidence="14" id="KW-1185">Reference proteome</keyword>
<dbReference type="SUPFAM" id="SSF46906">
    <property type="entry name" value="Ribosomal protein L11, C-terminal domain"/>
    <property type="match status" value="1"/>
</dbReference>
<dbReference type="AlphaFoldDB" id="A0A2U8E293"/>
<feature type="domain" description="Large ribosomal subunit protein uL11 C-terminal" evidence="11">
    <location>
        <begin position="71"/>
        <end position="139"/>
    </location>
</feature>
<accession>A0A2U8E293</accession>
<dbReference type="InterPro" id="IPR006519">
    <property type="entry name" value="Ribosomal_uL11_bac-typ"/>
</dbReference>
<sequence length="141" mass="15091">MAKKIQGYIRLQLPAGAANPAPPVGPALGAQGVNIMAFCKDFNARTKDQNGMILPVVITVYTDKSFTFILKSPPAAVLIKKAANIASGSARPNQDKVGKVTRKQLAEIWKIKQKDMNALTEEAGVKILEGTARNMGVEVTD</sequence>
<evidence type="ECO:0000256" key="5">
    <source>
        <dbReference type="ARBA" id="ARBA00022980"/>
    </source>
</evidence>
<dbReference type="Gene3D" id="1.10.10.250">
    <property type="entry name" value="Ribosomal protein L11, C-terminal domain"/>
    <property type="match status" value="1"/>
</dbReference>
<evidence type="ECO:0000259" key="12">
    <source>
        <dbReference type="Pfam" id="PF03946"/>
    </source>
</evidence>
<evidence type="ECO:0000256" key="9">
    <source>
        <dbReference type="RuleBase" id="RU003978"/>
    </source>
</evidence>
<comment type="PTM">
    <text evidence="8 10">One or more lysine residues are methylated.</text>
</comment>
<dbReference type="SUPFAM" id="SSF54747">
    <property type="entry name" value="Ribosomal L11/L12e N-terminal domain"/>
    <property type="match status" value="1"/>
</dbReference>
<keyword evidence="6 8" id="KW-0687">Ribonucleoprotein</keyword>
<name>A0A2U8E293_9BACT</name>
<dbReference type="InterPro" id="IPR020785">
    <property type="entry name" value="Ribosomal_uL11_CS"/>
</dbReference>
<comment type="function">
    <text evidence="8 10">Forms part of the ribosomal stalk which helps the ribosome interact with GTP-bound translation factors.</text>
</comment>
<dbReference type="SMART" id="SM00649">
    <property type="entry name" value="RL11"/>
    <property type="match status" value="1"/>
</dbReference>
<evidence type="ECO:0000256" key="7">
    <source>
        <dbReference type="ARBA" id="ARBA00062905"/>
    </source>
</evidence>
<feature type="domain" description="Large ribosomal subunit protein uL11 N-terminal" evidence="12">
    <location>
        <begin position="9"/>
        <end position="66"/>
    </location>
</feature>
<evidence type="ECO:0000256" key="4">
    <source>
        <dbReference type="ARBA" id="ARBA00022884"/>
    </source>
</evidence>
<dbReference type="GO" id="GO:0022625">
    <property type="term" value="C:cytosolic large ribosomal subunit"/>
    <property type="evidence" value="ECO:0007669"/>
    <property type="project" value="TreeGrafter"/>
</dbReference>
<keyword evidence="2 8" id="KW-0488">Methylation</keyword>
<dbReference type="PANTHER" id="PTHR11661:SF1">
    <property type="entry name" value="LARGE RIBOSOMAL SUBUNIT PROTEIN UL11M"/>
    <property type="match status" value="1"/>
</dbReference>
<keyword evidence="3 8" id="KW-0699">rRNA-binding</keyword>
<dbReference type="InterPro" id="IPR020784">
    <property type="entry name" value="Ribosomal_uL11_N"/>
</dbReference>
<proteinExistence type="inferred from homology"/>
<dbReference type="FunFam" id="3.30.1550.10:FF:000001">
    <property type="entry name" value="50S ribosomal protein L11"/>
    <property type="match status" value="1"/>
</dbReference>
<dbReference type="InterPro" id="IPR020783">
    <property type="entry name" value="Ribosomal_uL11_C"/>
</dbReference>
<dbReference type="Pfam" id="PF00298">
    <property type="entry name" value="Ribosomal_L11"/>
    <property type="match status" value="1"/>
</dbReference>
<dbReference type="RefSeq" id="WP_108824812.1">
    <property type="nucleotide sequence ID" value="NZ_CP023004.1"/>
</dbReference>
<dbReference type="InterPro" id="IPR000911">
    <property type="entry name" value="Ribosomal_uL11"/>
</dbReference>
<dbReference type="GO" id="GO:0070180">
    <property type="term" value="F:large ribosomal subunit rRNA binding"/>
    <property type="evidence" value="ECO:0007669"/>
    <property type="project" value="UniProtKB-UniRule"/>
</dbReference>
<dbReference type="GO" id="GO:0006412">
    <property type="term" value="P:translation"/>
    <property type="evidence" value="ECO:0007669"/>
    <property type="project" value="UniProtKB-UniRule"/>
</dbReference>
<evidence type="ECO:0000256" key="2">
    <source>
        <dbReference type="ARBA" id="ARBA00022481"/>
    </source>
</evidence>
<comment type="subunit">
    <text evidence="8">Part of the ribosomal stalk of the 50S ribosomal subunit. Interacts with L10 and the large rRNA to form the base of the stalk. L10 forms an elongated spine to which L12 dimers bind in a sequential fashion forming a multimeric L10(L12)X complex.</text>
</comment>
<dbReference type="FunFam" id="1.10.10.250:FF:000001">
    <property type="entry name" value="50S ribosomal protein L11"/>
    <property type="match status" value="1"/>
</dbReference>
<reference evidence="13 14" key="1">
    <citation type="journal article" date="2018" name="Syst. Appl. Microbiol.">
        <title>Ereboglobus luteus gen. nov. sp. nov. from cockroach guts, and new insights into the oxygen relationship of the genera Opitutus and Didymococcus (Verrucomicrobia: Opitutaceae).</title>
        <authorList>
            <person name="Tegtmeier D."/>
            <person name="Belitz A."/>
            <person name="Radek R."/>
            <person name="Heimerl T."/>
            <person name="Brune A."/>
        </authorList>
    </citation>
    <scope>NUCLEOTIDE SEQUENCE [LARGE SCALE GENOMIC DNA]</scope>
    <source>
        <strain evidence="13 14">Ho45</strain>
    </source>
</reference>
<protein>
    <recommendedName>
        <fullName evidence="8">Large ribosomal subunit protein uL11</fullName>
    </recommendedName>
</protein>
<dbReference type="InterPro" id="IPR036796">
    <property type="entry name" value="Ribosomal_uL11_N_sf"/>
</dbReference>
<dbReference type="EMBL" id="CP023004">
    <property type="protein sequence ID" value="AWI08999.1"/>
    <property type="molecule type" value="Genomic_DNA"/>
</dbReference>
<dbReference type="OrthoDB" id="9802408at2"/>
<dbReference type="Pfam" id="PF03946">
    <property type="entry name" value="Ribosomal_L11_N"/>
    <property type="match status" value="1"/>
</dbReference>
<comment type="subunit">
    <text evidence="7">Part of the ribosomal stalk of the 50S ribosomal subunit. Interacts with L10 and the large rRNA to form the base of the stalk. L10 forms an elongated spine to which 2 L12 dimers bind in a sequential fashion forming a pentameric L10(L12)2(L12)2 complex.</text>
</comment>
<keyword evidence="4 8" id="KW-0694">RNA-binding</keyword>
<evidence type="ECO:0000313" key="14">
    <source>
        <dbReference type="Proteomes" id="UP000244896"/>
    </source>
</evidence>
<evidence type="ECO:0000256" key="6">
    <source>
        <dbReference type="ARBA" id="ARBA00023274"/>
    </source>
</evidence>
<evidence type="ECO:0000256" key="8">
    <source>
        <dbReference type="HAMAP-Rule" id="MF_00736"/>
    </source>
</evidence>
<evidence type="ECO:0000259" key="11">
    <source>
        <dbReference type="Pfam" id="PF00298"/>
    </source>
</evidence>
<dbReference type="NCBIfam" id="TIGR01632">
    <property type="entry name" value="L11_bact"/>
    <property type="match status" value="1"/>
</dbReference>
<dbReference type="KEGG" id="elut:CKA38_06845"/>
<dbReference type="CDD" id="cd00349">
    <property type="entry name" value="Ribosomal_L11"/>
    <property type="match status" value="1"/>
</dbReference>
<dbReference type="GO" id="GO:0003735">
    <property type="term" value="F:structural constituent of ribosome"/>
    <property type="evidence" value="ECO:0007669"/>
    <property type="project" value="InterPro"/>
</dbReference>
<dbReference type="HAMAP" id="MF_00736">
    <property type="entry name" value="Ribosomal_uL11"/>
    <property type="match status" value="1"/>
</dbReference>
<dbReference type="InterPro" id="IPR036769">
    <property type="entry name" value="Ribosomal_uL11_C_sf"/>
</dbReference>
<evidence type="ECO:0000256" key="3">
    <source>
        <dbReference type="ARBA" id="ARBA00022730"/>
    </source>
</evidence>
<keyword evidence="5 8" id="KW-0689">Ribosomal protein</keyword>
<evidence type="ECO:0000256" key="1">
    <source>
        <dbReference type="ARBA" id="ARBA00010537"/>
    </source>
</evidence>
<evidence type="ECO:0000313" key="13">
    <source>
        <dbReference type="EMBL" id="AWI08999.1"/>
    </source>
</evidence>
<comment type="similarity">
    <text evidence="1 8 9">Belongs to the universal ribosomal protein uL11 family.</text>
</comment>
<dbReference type="Proteomes" id="UP000244896">
    <property type="component" value="Chromosome"/>
</dbReference>